<evidence type="ECO:0000256" key="3">
    <source>
        <dbReference type="ARBA" id="ARBA00022692"/>
    </source>
</evidence>
<comment type="subcellular location">
    <subcellularLocation>
        <location evidence="6">Cell membrane</location>
        <topology evidence="6">Multi-pass membrane protein</topology>
    </subcellularLocation>
    <subcellularLocation>
        <location evidence="1">Membrane</location>
        <topology evidence="1">Multi-pass membrane protein</topology>
    </subcellularLocation>
</comment>
<evidence type="ECO:0000256" key="1">
    <source>
        <dbReference type="ARBA" id="ARBA00004141"/>
    </source>
</evidence>
<dbReference type="PANTHER" id="PTHR43701:SF2">
    <property type="entry name" value="MEMBRANE TRANSPORTER PROTEIN YJNA-RELATED"/>
    <property type="match status" value="1"/>
</dbReference>
<keyword evidence="8" id="KW-1185">Reference proteome</keyword>
<keyword evidence="5 6" id="KW-0472">Membrane</keyword>
<protein>
    <recommendedName>
        <fullName evidence="6">Probable membrane transporter protein</fullName>
    </recommendedName>
</protein>
<evidence type="ECO:0000256" key="5">
    <source>
        <dbReference type="ARBA" id="ARBA00023136"/>
    </source>
</evidence>
<dbReference type="RefSeq" id="WP_017676957.1">
    <property type="nucleotide sequence ID" value="NZ_FMZQ01000016.1"/>
</dbReference>
<feature type="transmembrane region" description="Helical" evidence="6">
    <location>
        <begin position="75"/>
        <end position="95"/>
    </location>
</feature>
<proteinExistence type="inferred from homology"/>
<dbReference type="PANTHER" id="PTHR43701">
    <property type="entry name" value="MEMBRANE TRANSPORTER PROTEIN MJ0441-RELATED"/>
    <property type="match status" value="1"/>
</dbReference>
<keyword evidence="6" id="KW-1003">Cell membrane</keyword>
<evidence type="ECO:0000313" key="8">
    <source>
        <dbReference type="Proteomes" id="UP000199467"/>
    </source>
</evidence>
<accession>A0A1G6UK92</accession>
<dbReference type="AlphaFoldDB" id="A0A1G6UK92"/>
<feature type="transmembrane region" description="Helical" evidence="6">
    <location>
        <begin position="101"/>
        <end position="119"/>
    </location>
</feature>
<gene>
    <name evidence="7" type="ORF">SAMN05216576_1166</name>
</gene>
<evidence type="ECO:0000256" key="2">
    <source>
        <dbReference type="ARBA" id="ARBA00009142"/>
    </source>
</evidence>
<feature type="transmembrane region" description="Helical" evidence="6">
    <location>
        <begin position="231"/>
        <end position="249"/>
    </location>
</feature>
<feature type="transmembrane region" description="Helical" evidence="6">
    <location>
        <begin position="45"/>
        <end position="63"/>
    </location>
</feature>
<dbReference type="EMBL" id="FMZQ01000016">
    <property type="protein sequence ID" value="SDD41840.1"/>
    <property type="molecule type" value="Genomic_DNA"/>
</dbReference>
<feature type="transmembrane region" description="Helical" evidence="6">
    <location>
        <begin position="174"/>
        <end position="196"/>
    </location>
</feature>
<keyword evidence="3 6" id="KW-0812">Transmembrane</keyword>
<keyword evidence="4 6" id="KW-1133">Transmembrane helix</keyword>
<feature type="transmembrane region" description="Helical" evidence="6">
    <location>
        <begin position="139"/>
        <end position="162"/>
    </location>
</feature>
<feature type="transmembrane region" description="Helical" evidence="6">
    <location>
        <begin position="7"/>
        <end position="39"/>
    </location>
</feature>
<evidence type="ECO:0000256" key="6">
    <source>
        <dbReference type="RuleBase" id="RU363041"/>
    </source>
</evidence>
<dbReference type="InterPro" id="IPR002781">
    <property type="entry name" value="TM_pro_TauE-like"/>
</dbReference>
<name>A0A1G6UK92_9GAMM</name>
<reference evidence="8" key="1">
    <citation type="submission" date="2016-10" db="EMBL/GenBank/DDBJ databases">
        <authorList>
            <person name="Varghese N."/>
            <person name="Submissions S."/>
        </authorList>
    </citation>
    <scope>NUCLEOTIDE SEQUENCE [LARGE SCALE GENOMIC DNA]</scope>
    <source>
        <strain evidence="8">DSM 26382</strain>
    </source>
</reference>
<evidence type="ECO:0000313" key="7">
    <source>
        <dbReference type="EMBL" id="SDD41840.1"/>
    </source>
</evidence>
<dbReference type="GO" id="GO:0005886">
    <property type="term" value="C:plasma membrane"/>
    <property type="evidence" value="ECO:0007669"/>
    <property type="project" value="UniProtKB-SubCell"/>
</dbReference>
<dbReference type="Pfam" id="PF01925">
    <property type="entry name" value="TauE"/>
    <property type="match status" value="1"/>
</dbReference>
<dbReference type="Proteomes" id="UP000199467">
    <property type="component" value="Unassembled WGS sequence"/>
</dbReference>
<dbReference type="InterPro" id="IPR051598">
    <property type="entry name" value="TSUP/Inactive_protease-like"/>
</dbReference>
<feature type="transmembrane region" description="Helical" evidence="6">
    <location>
        <begin position="203"/>
        <end position="225"/>
    </location>
</feature>
<organism evidence="7 8">
    <name type="scientific">Ectopseudomonas chengduensis</name>
    <dbReference type="NCBI Taxonomy" id="489632"/>
    <lineage>
        <taxon>Bacteria</taxon>
        <taxon>Pseudomonadati</taxon>
        <taxon>Pseudomonadota</taxon>
        <taxon>Gammaproteobacteria</taxon>
        <taxon>Pseudomonadales</taxon>
        <taxon>Pseudomonadaceae</taxon>
        <taxon>Ectopseudomonas</taxon>
    </lineage>
</organism>
<sequence>MNLFDLLLNLLLGLGLGTLGGLFGIGGGLIAIPVLGIVFGLDQQLAQGTALVMVVPNVMLAIWRYHQRNRIDLRHALLLGVTSFFCAWLASLYAVEVDSRTMRWAFVGFLLALAAYNLLRMLMAQAPASGELRHHWGWFGVLGGVSGAMGGLFGVGGAVVATPVLTSVFGTTQVVAQGLSLSLALPSTGVTLFTYALHDHVNWWMGVPLAIGGLLSISWGVRLAHSLPERLLRSLFCGFLLLCALLLALESGGRL</sequence>
<comment type="similarity">
    <text evidence="2 6">Belongs to the 4-toluene sulfonate uptake permease (TSUP) (TC 2.A.102) family.</text>
</comment>
<evidence type="ECO:0000256" key="4">
    <source>
        <dbReference type="ARBA" id="ARBA00022989"/>
    </source>
</evidence>